<dbReference type="GeneID" id="20672610"/>
<evidence type="ECO:0000313" key="24">
    <source>
        <dbReference type="Proteomes" id="UP000030671"/>
    </source>
</evidence>
<dbReference type="InterPro" id="IPR011011">
    <property type="entry name" value="Znf_FYVE_PHD"/>
</dbReference>
<evidence type="ECO:0000256" key="1">
    <source>
        <dbReference type="ARBA" id="ARBA00001954"/>
    </source>
</evidence>
<keyword evidence="16" id="KW-0539">Nucleus</keyword>
<dbReference type="eggNOG" id="KOG1633">
    <property type="taxonomic scope" value="Eukaryota"/>
</dbReference>
<dbReference type="SUPFAM" id="SSF51197">
    <property type="entry name" value="Clavaminate synthase-like"/>
    <property type="match status" value="1"/>
</dbReference>
<keyword evidence="8 19" id="KW-0863">Zinc-finger</keyword>
<dbReference type="Proteomes" id="UP000030671">
    <property type="component" value="Unassembled WGS sequence"/>
</dbReference>
<comment type="similarity">
    <text evidence="4">Belongs to the JHDM1 histone demethylase family.</text>
</comment>
<feature type="region of interest" description="Disordered" evidence="20">
    <location>
        <begin position="1"/>
        <end position="47"/>
    </location>
</feature>
<dbReference type="InterPro" id="IPR041070">
    <property type="entry name" value="JHD"/>
</dbReference>
<keyword evidence="7" id="KW-0479">Metal-binding</keyword>
<accession>W4KKM7</accession>
<dbReference type="SUPFAM" id="SSF57903">
    <property type="entry name" value="FYVE/PHD zinc finger"/>
    <property type="match status" value="1"/>
</dbReference>
<dbReference type="SMART" id="SM00249">
    <property type="entry name" value="PHD"/>
    <property type="match status" value="1"/>
</dbReference>
<feature type="compositionally biased region" description="Basic and acidic residues" evidence="20">
    <location>
        <begin position="37"/>
        <end position="47"/>
    </location>
</feature>
<dbReference type="GO" id="GO:0140680">
    <property type="term" value="F:histone H3K36me/H3K36me2 demethylase activity"/>
    <property type="evidence" value="ECO:0007669"/>
    <property type="project" value="UniProtKB-EC"/>
</dbReference>
<evidence type="ECO:0000256" key="7">
    <source>
        <dbReference type="ARBA" id="ARBA00022723"/>
    </source>
</evidence>
<evidence type="ECO:0000256" key="9">
    <source>
        <dbReference type="ARBA" id="ARBA00022833"/>
    </source>
</evidence>
<dbReference type="InterPro" id="IPR019786">
    <property type="entry name" value="Zinc_finger_PHD-type_CS"/>
</dbReference>
<dbReference type="SMART" id="SM00558">
    <property type="entry name" value="JmjC"/>
    <property type="match status" value="1"/>
</dbReference>
<evidence type="ECO:0000256" key="4">
    <source>
        <dbReference type="ARBA" id="ARBA00008037"/>
    </source>
</evidence>
<organism evidence="23 24">
    <name type="scientific">Heterobasidion irregulare (strain TC 32-1)</name>
    <dbReference type="NCBI Taxonomy" id="747525"/>
    <lineage>
        <taxon>Eukaryota</taxon>
        <taxon>Fungi</taxon>
        <taxon>Dikarya</taxon>
        <taxon>Basidiomycota</taxon>
        <taxon>Agaricomycotina</taxon>
        <taxon>Agaricomycetes</taxon>
        <taxon>Russulales</taxon>
        <taxon>Bondarzewiaceae</taxon>
        <taxon>Heterobasidion</taxon>
        <taxon>Heterobasidion annosum species complex</taxon>
    </lineage>
</organism>
<evidence type="ECO:0000256" key="10">
    <source>
        <dbReference type="ARBA" id="ARBA00022853"/>
    </source>
</evidence>
<evidence type="ECO:0000256" key="6">
    <source>
        <dbReference type="ARBA" id="ARBA00015153"/>
    </source>
</evidence>
<comment type="cofactor">
    <cofactor evidence="1">
        <name>Fe(2+)</name>
        <dbReference type="ChEBI" id="CHEBI:29033"/>
    </cofactor>
</comment>
<dbReference type="InParanoid" id="W4KKM7"/>
<evidence type="ECO:0000256" key="14">
    <source>
        <dbReference type="ARBA" id="ARBA00023015"/>
    </source>
</evidence>
<feature type="domain" description="JmjC" evidence="22">
    <location>
        <begin position="249"/>
        <end position="409"/>
    </location>
</feature>
<dbReference type="InterPro" id="IPR013083">
    <property type="entry name" value="Znf_RING/FYVE/PHD"/>
</dbReference>
<dbReference type="InterPro" id="IPR001965">
    <property type="entry name" value="Znf_PHD"/>
</dbReference>
<dbReference type="OrthoDB" id="5876800at2759"/>
<dbReference type="InterPro" id="IPR050690">
    <property type="entry name" value="JHDM1_Histone_Demethylase"/>
</dbReference>
<dbReference type="GO" id="GO:0008270">
    <property type="term" value="F:zinc ion binding"/>
    <property type="evidence" value="ECO:0007669"/>
    <property type="project" value="UniProtKB-KW"/>
</dbReference>
<reference evidence="23 24" key="1">
    <citation type="journal article" date="2012" name="New Phytol.">
        <title>Insight into trade-off between wood decay and parasitism from the genome of a fungal forest pathogen.</title>
        <authorList>
            <person name="Olson A."/>
            <person name="Aerts A."/>
            <person name="Asiegbu F."/>
            <person name="Belbahri L."/>
            <person name="Bouzid O."/>
            <person name="Broberg A."/>
            <person name="Canback B."/>
            <person name="Coutinho P.M."/>
            <person name="Cullen D."/>
            <person name="Dalman K."/>
            <person name="Deflorio G."/>
            <person name="van Diepen L.T."/>
            <person name="Dunand C."/>
            <person name="Duplessis S."/>
            <person name="Durling M."/>
            <person name="Gonthier P."/>
            <person name="Grimwood J."/>
            <person name="Fossdal C.G."/>
            <person name="Hansson D."/>
            <person name="Henrissat B."/>
            <person name="Hietala A."/>
            <person name="Himmelstrand K."/>
            <person name="Hoffmeister D."/>
            <person name="Hogberg N."/>
            <person name="James T.Y."/>
            <person name="Karlsson M."/>
            <person name="Kohler A."/>
            <person name="Kues U."/>
            <person name="Lee Y.H."/>
            <person name="Lin Y.C."/>
            <person name="Lind M."/>
            <person name="Lindquist E."/>
            <person name="Lombard V."/>
            <person name="Lucas S."/>
            <person name="Lunden K."/>
            <person name="Morin E."/>
            <person name="Murat C."/>
            <person name="Park J."/>
            <person name="Raffaello T."/>
            <person name="Rouze P."/>
            <person name="Salamov A."/>
            <person name="Schmutz J."/>
            <person name="Solheim H."/>
            <person name="Stahlberg J."/>
            <person name="Velez H."/>
            <person name="de Vries R.P."/>
            <person name="Wiebenga A."/>
            <person name="Woodward S."/>
            <person name="Yakovlev I."/>
            <person name="Garbelotto M."/>
            <person name="Martin F."/>
            <person name="Grigoriev I.V."/>
            <person name="Stenlid J."/>
        </authorList>
    </citation>
    <scope>NUCLEOTIDE SEQUENCE [LARGE SCALE GENOMIC DNA]</scope>
    <source>
        <strain evidence="23 24">TC 32-1</strain>
    </source>
</reference>
<dbReference type="KEGG" id="hir:HETIRDRAFT_407575"/>
<dbReference type="PROSITE" id="PS50016">
    <property type="entry name" value="ZF_PHD_2"/>
    <property type="match status" value="1"/>
</dbReference>
<keyword evidence="11" id="KW-0223">Dioxygenase</keyword>
<dbReference type="Gene3D" id="2.60.120.650">
    <property type="entry name" value="Cupin"/>
    <property type="match status" value="1"/>
</dbReference>
<comment type="subcellular location">
    <subcellularLocation>
        <location evidence="3">Nucleus</location>
    </subcellularLocation>
</comment>
<evidence type="ECO:0000256" key="18">
    <source>
        <dbReference type="ARBA" id="ARBA00047915"/>
    </source>
</evidence>
<comment type="catalytic activity">
    <reaction evidence="18">
        <text>N(6),N(6)-dimethyl-L-lysyl(36)-[histone H3] + 2 2-oxoglutarate + 2 O2 = L-lysyl(36)-[histone H3] + 2 formaldehyde + 2 succinate + 2 CO2</text>
        <dbReference type="Rhea" id="RHEA:42032"/>
        <dbReference type="Rhea" id="RHEA-COMP:9785"/>
        <dbReference type="Rhea" id="RHEA-COMP:9787"/>
        <dbReference type="ChEBI" id="CHEBI:15379"/>
        <dbReference type="ChEBI" id="CHEBI:16526"/>
        <dbReference type="ChEBI" id="CHEBI:16810"/>
        <dbReference type="ChEBI" id="CHEBI:16842"/>
        <dbReference type="ChEBI" id="CHEBI:29969"/>
        <dbReference type="ChEBI" id="CHEBI:30031"/>
        <dbReference type="ChEBI" id="CHEBI:61976"/>
        <dbReference type="EC" id="1.14.11.27"/>
    </reaction>
</comment>
<evidence type="ECO:0000256" key="2">
    <source>
        <dbReference type="ARBA" id="ARBA00003909"/>
    </source>
</evidence>
<evidence type="ECO:0000256" key="3">
    <source>
        <dbReference type="ARBA" id="ARBA00004123"/>
    </source>
</evidence>
<dbReference type="GO" id="GO:0005634">
    <property type="term" value="C:nucleus"/>
    <property type="evidence" value="ECO:0007669"/>
    <property type="project" value="UniProtKB-SubCell"/>
</dbReference>
<evidence type="ECO:0000256" key="5">
    <source>
        <dbReference type="ARBA" id="ARBA00013246"/>
    </source>
</evidence>
<protein>
    <recommendedName>
        <fullName evidence="6">JmjC domain-containing histone demethylation protein 1</fullName>
        <ecNumber evidence="5">1.14.11.27</ecNumber>
    </recommendedName>
    <alternativeName>
        <fullName evidence="17">[Histone-H3]-lysine-36 demethylase 1</fullName>
    </alternativeName>
</protein>
<feature type="compositionally biased region" description="Polar residues" evidence="20">
    <location>
        <begin position="25"/>
        <end position="34"/>
    </location>
</feature>
<evidence type="ECO:0000256" key="15">
    <source>
        <dbReference type="ARBA" id="ARBA00023163"/>
    </source>
</evidence>
<comment type="function">
    <text evidence="2">Histone demethylase that specifically demethylates 'Lys-36' of histone H3, thereby playing a central role in histone code.</text>
</comment>
<feature type="domain" description="PHD-type" evidence="21">
    <location>
        <begin position="43"/>
        <end position="100"/>
    </location>
</feature>
<evidence type="ECO:0000259" key="22">
    <source>
        <dbReference type="PROSITE" id="PS51184"/>
    </source>
</evidence>
<dbReference type="InterPro" id="IPR019787">
    <property type="entry name" value="Znf_PHD-finger"/>
</dbReference>
<evidence type="ECO:0000256" key="13">
    <source>
        <dbReference type="ARBA" id="ARBA00023004"/>
    </source>
</evidence>
<dbReference type="Pfam" id="PF17811">
    <property type="entry name" value="JHD"/>
    <property type="match status" value="1"/>
</dbReference>
<evidence type="ECO:0000256" key="12">
    <source>
        <dbReference type="ARBA" id="ARBA00023002"/>
    </source>
</evidence>
<dbReference type="Pfam" id="PF02373">
    <property type="entry name" value="JmjC"/>
    <property type="match status" value="1"/>
</dbReference>
<feature type="compositionally biased region" description="Basic and acidic residues" evidence="20">
    <location>
        <begin position="14"/>
        <end position="24"/>
    </location>
</feature>
<dbReference type="Gene3D" id="3.30.40.10">
    <property type="entry name" value="Zinc/RING finger domain, C3HC4 (zinc finger)"/>
    <property type="match status" value="1"/>
</dbReference>
<name>W4KKM7_HETIT</name>
<proteinExistence type="inferred from homology"/>
<sequence>MARPTRRRTTRSTAHIDPEPKADSPHSSATSVSDVTKPARADDDRCPACKNENVEDLASIKKENWIRCDACRAWFHWRCLNESGDLDTIDKWFCTSCQEQDPSRTKTLKPPARKSTRKKLAHDYANMHTGLSSSDPNRWLNMLQGKSIAKDHFKRLNGEQVNLDWVNGDPDGFREPVVIEEPEGLGMKMPGRDLSIESIADTLGRDTPVEVIDVASQSNSPGWTLGKWAGYWSTESASRDKVRNVISLEVSGTKLADEILPPRLVREMDWVEKYWPNNKKGPGQVYPKVQLYCLMGVAGAWTDWHIDFAGSSVYYHILRGSKVFYFIRPTPSNLAAYERWSGSDVQSHTWLGDMVDNVVKVELSEGNTMLIPSGWIHAVYTPIDTLVFGGNFLHSYDVAIQLRVREIENVTRVPKKFRFPFFTKMCWYVGERYLRDLKAREEFSERILQSLDALAGYLVLEARALERGPEASKREAREQLPSDKVKDASAVARELRWRVKLASGDFSDDEDDDRLTRNHEQSSAYKRKREERNSPESCQDPISTFRHFQPKIWDGVSSEVIVSQQKSRTRSNFEEERWMDAWLDWNKELLGSAEDGVAVNRKRHVVVKVRRTAKGLERHRVERVIEEWDWTSPPNRLNNLLADEDSHMDF</sequence>
<keyword evidence="12" id="KW-0560">Oxidoreductase</keyword>
<evidence type="ECO:0000256" key="8">
    <source>
        <dbReference type="ARBA" id="ARBA00022771"/>
    </source>
</evidence>
<dbReference type="InterPro" id="IPR003347">
    <property type="entry name" value="JmjC_dom"/>
</dbReference>
<dbReference type="STRING" id="747525.W4KKM7"/>
<dbReference type="PROSITE" id="PS01359">
    <property type="entry name" value="ZF_PHD_1"/>
    <property type="match status" value="1"/>
</dbReference>
<keyword evidence="13" id="KW-0408">Iron</keyword>
<keyword evidence="9" id="KW-0862">Zinc</keyword>
<dbReference type="HOGENOM" id="CLU_003540_6_1_1"/>
<evidence type="ECO:0000256" key="11">
    <source>
        <dbReference type="ARBA" id="ARBA00022964"/>
    </source>
</evidence>
<dbReference type="PROSITE" id="PS51184">
    <property type="entry name" value="JMJC"/>
    <property type="match status" value="1"/>
</dbReference>
<gene>
    <name evidence="23" type="ORF">HETIRDRAFT_407575</name>
</gene>
<keyword evidence="15" id="KW-0804">Transcription</keyword>
<keyword evidence="14" id="KW-0805">Transcription regulation</keyword>
<keyword evidence="24" id="KW-1185">Reference proteome</keyword>
<evidence type="ECO:0000259" key="21">
    <source>
        <dbReference type="PROSITE" id="PS50016"/>
    </source>
</evidence>
<keyword evidence="10" id="KW-0156">Chromatin regulator</keyword>
<dbReference type="EMBL" id="KI925455">
    <property type="protein sequence ID" value="ETW85621.1"/>
    <property type="molecule type" value="Genomic_DNA"/>
</dbReference>
<feature type="region of interest" description="Disordered" evidence="20">
    <location>
        <begin position="506"/>
        <end position="542"/>
    </location>
</feature>
<dbReference type="PANTHER" id="PTHR23123">
    <property type="entry name" value="PHD/F-BOX CONTAINING PROTEIN"/>
    <property type="match status" value="1"/>
</dbReference>
<dbReference type="RefSeq" id="XP_009542461.1">
    <property type="nucleotide sequence ID" value="XM_009544166.1"/>
</dbReference>
<evidence type="ECO:0000256" key="17">
    <source>
        <dbReference type="ARBA" id="ARBA00031083"/>
    </source>
</evidence>
<evidence type="ECO:0000313" key="23">
    <source>
        <dbReference type="EMBL" id="ETW85621.1"/>
    </source>
</evidence>
<evidence type="ECO:0000256" key="19">
    <source>
        <dbReference type="PROSITE-ProRule" id="PRU00146"/>
    </source>
</evidence>
<dbReference type="AlphaFoldDB" id="W4KKM7"/>
<evidence type="ECO:0000256" key="20">
    <source>
        <dbReference type="SAM" id="MobiDB-lite"/>
    </source>
</evidence>
<evidence type="ECO:0000256" key="16">
    <source>
        <dbReference type="ARBA" id="ARBA00023242"/>
    </source>
</evidence>
<feature type="compositionally biased region" description="Basic residues" evidence="20">
    <location>
        <begin position="1"/>
        <end position="10"/>
    </location>
</feature>
<dbReference type="Pfam" id="PF00628">
    <property type="entry name" value="PHD"/>
    <property type="match status" value="1"/>
</dbReference>
<dbReference type="EC" id="1.14.11.27" evidence="5"/>